<dbReference type="RefSeq" id="WP_311597614.1">
    <property type="nucleotide sequence ID" value="NZ_JAVREM010000008.1"/>
</dbReference>
<reference evidence="2" key="1">
    <citation type="submission" date="2023-07" db="EMBL/GenBank/DDBJ databases">
        <title>30 novel species of actinomycetes from the DSMZ collection.</title>
        <authorList>
            <person name="Nouioui I."/>
        </authorList>
    </citation>
    <scope>NUCLEOTIDE SEQUENCE [LARGE SCALE GENOMIC DNA]</scope>
    <source>
        <strain evidence="2">DSM 44918</strain>
    </source>
</reference>
<keyword evidence="2" id="KW-1185">Reference proteome</keyword>
<comment type="caution">
    <text evidence="1">The sequence shown here is derived from an EMBL/GenBank/DDBJ whole genome shotgun (WGS) entry which is preliminary data.</text>
</comment>
<dbReference type="Proteomes" id="UP001183420">
    <property type="component" value="Unassembled WGS sequence"/>
</dbReference>
<name>A0ABU2LNC0_9ACTN</name>
<proteinExistence type="predicted"/>
<protein>
    <submittedName>
        <fullName evidence="1">Uncharacterized protein</fullName>
    </submittedName>
</protein>
<gene>
    <name evidence="1" type="ORF">RNC47_10400</name>
</gene>
<sequence>MSADGLWYLPEGFREGARANVETAEAAENARRYLGQVQVNAASYGGADAFVDALTTTRDAQARGVAQAAEGRQNMAAADHQVADLGEEVDAAAGQALGAAATSTRVAADRTVADGL</sequence>
<evidence type="ECO:0000313" key="2">
    <source>
        <dbReference type="Proteomes" id="UP001183420"/>
    </source>
</evidence>
<accession>A0ABU2LNC0</accession>
<dbReference type="EMBL" id="JAVREM010000008">
    <property type="protein sequence ID" value="MDT0318747.1"/>
    <property type="molecule type" value="Genomic_DNA"/>
</dbReference>
<evidence type="ECO:0000313" key="1">
    <source>
        <dbReference type="EMBL" id="MDT0318747.1"/>
    </source>
</evidence>
<organism evidence="1 2">
    <name type="scientific">Streptomyces millisiae</name>
    <dbReference type="NCBI Taxonomy" id="3075542"/>
    <lineage>
        <taxon>Bacteria</taxon>
        <taxon>Bacillati</taxon>
        <taxon>Actinomycetota</taxon>
        <taxon>Actinomycetes</taxon>
        <taxon>Kitasatosporales</taxon>
        <taxon>Streptomycetaceae</taxon>
        <taxon>Streptomyces</taxon>
    </lineage>
</organism>